<proteinExistence type="predicted"/>
<keyword evidence="1" id="KW-0227">DNA damage</keyword>
<keyword evidence="3" id="KW-0808">Transferase</keyword>
<evidence type="ECO:0000259" key="2">
    <source>
        <dbReference type="Pfam" id="PF01035"/>
    </source>
</evidence>
<dbReference type="RefSeq" id="WP_050023745.1">
    <property type="nucleotide sequence ID" value="NZ_JNFH02000010.1"/>
</dbReference>
<comment type="caution">
    <text evidence="3">The sequence shown here is derived from an EMBL/GenBank/DDBJ whole genome shotgun (WGS) entry which is preliminary data.</text>
</comment>
<sequence>MDTTGTSGVFAREFDEIGRAVEVGFAGGRVISVSFPAEAPADATADHELLDRIGTYLGGERDAFDDVATGLTVPTDRRGVLEALDTIPYGEEVSVSRLTRLAALYADDPEDLELVTDALRENPIPVFFPDHRVQGGPYATPGDVRETLRRVEGL</sequence>
<dbReference type="OrthoDB" id="372118at2157"/>
<protein>
    <submittedName>
        <fullName evidence="3">Cysteine methyltransferase</fullName>
    </submittedName>
</protein>
<gene>
    <name evidence="3" type="ORF">FK85_19170</name>
</gene>
<reference evidence="3 4" key="1">
    <citation type="journal article" date="2015" name="Genome Announc.">
        <title>Draft genome sequence of a Halorubrum H3 strain isolated from the burlinskoye salt lake (Altai Krai, Russia).</title>
        <authorList>
            <person name="Rozanov A.S."/>
            <person name="Bryanskaya A.V."/>
            <person name="Malup T.K."/>
            <person name="Kotenko A.V."/>
            <person name="Peltek S.E."/>
        </authorList>
    </citation>
    <scope>NUCLEOTIDE SEQUENCE [LARGE SCALE GENOMIC DNA]</scope>
    <source>
        <strain evidence="3 4">H3</strain>
    </source>
</reference>
<dbReference type="Pfam" id="PF01035">
    <property type="entry name" value="DNA_binding_1"/>
    <property type="match status" value="1"/>
</dbReference>
<dbReference type="SUPFAM" id="SSF46767">
    <property type="entry name" value="Methylated DNA-protein cysteine methyltransferase, C-terminal domain"/>
    <property type="match status" value="1"/>
</dbReference>
<accession>A0A081EWF1</accession>
<dbReference type="AlphaFoldDB" id="A0A081EWF1"/>
<evidence type="ECO:0000313" key="3">
    <source>
        <dbReference type="EMBL" id="KDS91739.1"/>
    </source>
</evidence>
<dbReference type="GO" id="GO:0008168">
    <property type="term" value="F:methyltransferase activity"/>
    <property type="evidence" value="ECO:0007669"/>
    <property type="project" value="UniProtKB-KW"/>
</dbReference>
<name>A0A081EWF1_9EURY</name>
<evidence type="ECO:0000256" key="1">
    <source>
        <dbReference type="ARBA" id="ARBA00022763"/>
    </source>
</evidence>
<organism evidence="3 4">
    <name type="scientific">Halorubrum saccharovorum</name>
    <dbReference type="NCBI Taxonomy" id="2248"/>
    <lineage>
        <taxon>Archaea</taxon>
        <taxon>Methanobacteriati</taxon>
        <taxon>Methanobacteriota</taxon>
        <taxon>Stenosarchaea group</taxon>
        <taxon>Halobacteria</taxon>
        <taxon>Halobacteriales</taxon>
        <taxon>Haloferacaceae</taxon>
        <taxon>Halorubrum</taxon>
    </lineage>
</organism>
<evidence type="ECO:0000313" key="4">
    <source>
        <dbReference type="Proteomes" id="UP000053331"/>
    </source>
</evidence>
<dbReference type="InterPro" id="IPR036388">
    <property type="entry name" value="WH-like_DNA-bd_sf"/>
</dbReference>
<feature type="domain" description="Methylated-DNA-[protein]-cysteine S-methyltransferase DNA binding" evidence="2">
    <location>
        <begin position="78"/>
        <end position="134"/>
    </location>
</feature>
<keyword evidence="3" id="KW-0489">Methyltransferase</keyword>
<keyword evidence="4" id="KW-1185">Reference proteome</keyword>
<dbReference type="EMBL" id="JNFH02000010">
    <property type="protein sequence ID" value="KDS91739.1"/>
    <property type="molecule type" value="Genomic_DNA"/>
</dbReference>
<dbReference type="InterPro" id="IPR014048">
    <property type="entry name" value="MethylDNA_cys_MeTrfase_DNA-bd"/>
</dbReference>
<dbReference type="GO" id="GO:0006281">
    <property type="term" value="P:DNA repair"/>
    <property type="evidence" value="ECO:0007669"/>
    <property type="project" value="InterPro"/>
</dbReference>
<dbReference type="InterPro" id="IPR036217">
    <property type="entry name" value="MethylDNA_cys_MeTrfase_DNAb"/>
</dbReference>
<dbReference type="Proteomes" id="UP000053331">
    <property type="component" value="Unassembled WGS sequence"/>
</dbReference>
<dbReference type="GO" id="GO:0032259">
    <property type="term" value="P:methylation"/>
    <property type="evidence" value="ECO:0007669"/>
    <property type="project" value="UniProtKB-KW"/>
</dbReference>
<dbReference type="Gene3D" id="1.10.10.10">
    <property type="entry name" value="Winged helix-like DNA-binding domain superfamily/Winged helix DNA-binding domain"/>
    <property type="match status" value="1"/>
</dbReference>